<dbReference type="EMBL" id="CADEAL010000485">
    <property type="protein sequence ID" value="CAB1420858.1"/>
    <property type="molecule type" value="Genomic_DNA"/>
</dbReference>
<evidence type="ECO:0000313" key="1">
    <source>
        <dbReference type="EMBL" id="CAB1420858.1"/>
    </source>
</evidence>
<comment type="caution">
    <text evidence="1">The sequence shown here is derived from an EMBL/GenBank/DDBJ whole genome shotgun (WGS) entry which is preliminary data.</text>
</comment>
<dbReference type="Proteomes" id="UP001153269">
    <property type="component" value="Unassembled WGS sequence"/>
</dbReference>
<organism evidence="1 2">
    <name type="scientific">Pleuronectes platessa</name>
    <name type="common">European plaice</name>
    <dbReference type="NCBI Taxonomy" id="8262"/>
    <lineage>
        <taxon>Eukaryota</taxon>
        <taxon>Metazoa</taxon>
        <taxon>Chordata</taxon>
        <taxon>Craniata</taxon>
        <taxon>Vertebrata</taxon>
        <taxon>Euteleostomi</taxon>
        <taxon>Actinopterygii</taxon>
        <taxon>Neopterygii</taxon>
        <taxon>Teleostei</taxon>
        <taxon>Neoteleostei</taxon>
        <taxon>Acanthomorphata</taxon>
        <taxon>Carangaria</taxon>
        <taxon>Pleuronectiformes</taxon>
        <taxon>Pleuronectoidei</taxon>
        <taxon>Pleuronectidae</taxon>
        <taxon>Pleuronectes</taxon>
    </lineage>
</organism>
<dbReference type="AlphaFoldDB" id="A0A9N7YCN8"/>
<evidence type="ECO:0000313" key="2">
    <source>
        <dbReference type="Proteomes" id="UP001153269"/>
    </source>
</evidence>
<gene>
    <name evidence="1" type="ORF">PLEPLA_LOCUS8735</name>
</gene>
<proteinExistence type="predicted"/>
<name>A0A9N7YCN8_PLEPL</name>
<accession>A0A9N7YCN8</accession>
<keyword evidence="2" id="KW-1185">Reference proteome</keyword>
<protein>
    <submittedName>
        <fullName evidence="1">Uncharacterized protein</fullName>
    </submittedName>
</protein>
<reference evidence="1" key="1">
    <citation type="submission" date="2020-03" db="EMBL/GenBank/DDBJ databases">
        <authorList>
            <person name="Weist P."/>
        </authorList>
    </citation>
    <scope>NUCLEOTIDE SEQUENCE</scope>
</reference>
<sequence>MASPLKEHFLRDRRRRRRALMGLSGDCLLWERERVCHRLPTESPGLCLSQPCSIPGGPAEGSILNTSPPPRQQLLLETGERCACTAIMCNATERWQRGDAAGELAVSKWAAAITGPSQQSAETIRPIAGFQQPVDAARRKSSPASERRSSCARFKTVNDSLCRRPGKGSTLNTRCTNKAYVRGRAGTRALRCEAPHRHTCSAILIEQMICQFVMFIFRGVLASMPCSAQPPQNTSRSDVCGLPVTIYASLHCHGNWGGRMQVVCWELGEVMVGWLIAAADGSLEPLPLLPD</sequence>